<dbReference type="Proteomes" id="UP000314294">
    <property type="component" value="Unassembled WGS sequence"/>
</dbReference>
<dbReference type="EMBL" id="SRLO01000049">
    <property type="protein sequence ID" value="TNN81139.1"/>
    <property type="molecule type" value="Genomic_DNA"/>
</dbReference>
<feature type="region of interest" description="Disordered" evidence="1">
    <location>
        <begin position="1"/>
        <end position="60"/>
    </location>
</feature>
<comment type="caution">
    <text evidence="2">The sequence shown here is derived from an EMBL/GenBank/DDBJ whole genome shotgun (WGS) entry which is preliminary data.</text>
</comment>
<evidence type="ECO:0000313" key="2">
    <source>
        <dbReference type="EMBL" id="TNN81139.1"/>
    </source>
</evidence>
<name>A0A4Z2IT09_9TELE</name>
<reference evidence="2 3" key="1">
    <citation type="submission" date="2019-03" db="EMBL/GenBank/DDBJ databases">
        <title>First draft genome of Liparis tanakae, snailfish: a comprehensive survey of snailfish specific genes.</title>
        <authorList>
            <person name="Kim W."/>
            <person name="Song I."/>
            <person name="Jeong J.-H."/>
            <person name="Kim D."/>
            <person name="Kim S."/>
            <person name="Ryu S."/>
            <person name="Song J.Y."/>
            <person name="Lee S.K."/>
        </authorList>
    </citation>
    <scope>NUCLEOTIDE SEQUENCE [LARGE SCALE GENOMIC DNA]</scope>
    <source>
        <tissue evidence="2">Muscle</tissue>
    </source>
</reference>
<accession>A0A4Z2IT09</accession>
<organism evidence="2 3">
    <name type="scientific">Liparis tanakae</name>
    <name type="common">Tanaka's snailfish</name>
    <dbReference type="NCBI Taxonomy" id="230148"/>
    <lineage>
        <taxon>Eukaryota</taxon>
        <taxon>Metazoa</taxon>
        <taxon>Chordata</taxon>
        <taxon>Craniata</taxon>
        <taxon>Vertebrata</taxon>
        <taxon>Euteleostomi</taxon>
        <taxon>Actinopterygii</taxon>
        <taxon>Neopterygii</taxon>
        <taxon>Teleostei</taxon>
        <taxon>Neoteleostei</taxon>
        <taxon>Acanthomorphata</taxon>
        <taxon>Eupercaria</taxon>
        <taxon>Perciformes</taxon>
        <taxon>Cottioidei</taxon>
        <taxon>Cottales</taxon>
        <taxon>Liparidae</taxon>
        <taxon>Liparis</taxon>
    </lineage>
</organism>
<keyword evidence="3" id="KW-1185">Reference proteome</keyword>
<feature type="compositionally biased region" description="Basic and acidic residues" evidence="1">
    <location>
        <begin position="1"/>
        <end position="23"/>
    </location>
</feature>
<gene>
    <name evidence="2" type="ORF">EYF80_008795</name>
</gene>
<evidence type="ECO:0000313" key="3">
    <source>
        <dbReference type="Proteomes" id="UP000314294"/>
    </source>
</evidence>
<protein>
    <submittedName>
        <fullName evidence="2">Uncharacterized protein</fullName>
    </submittedName>
</protein>
<proteinExistence type="predicted"/>
<dbReference type="AlphaFoldDB" id="A0A4Z2IT09"/>
<feature type="compositionally biased region" description="Polar residues" evidence="1">
    <location>
        <begin position="46"/>
        <end position="60"/>
    </location>
</feature>
<sequence>MAGKDEVDGEMREKQVERDETRGKQRQKTGKHVNESRSGPAAEMYSVTTTGANWTSNQSN</sequence>
<evidence type="ECO:0000256" key="1">
    <source>
        <dbReference type="SAM" id="MobiDB-lite"/>
    </source>
</evidence>